<evidence type="ECO:0000256" key="5">
    <source>
        <dbReference type="ARBA" id="ARBA00022692"/>
    </source>
</evidence>
<sequence>MSESSSKIDHGLMWPSVIVTGIIGLLLSLFPEAGKKAVDNLFAFITHDFKWLFLLFGLFCVLFLIWLGMSKWGDIKLGDPEDEPEFSTYAWAAMIFCAGIGIAIVYWAFIEPVYYLNTSILHVDPAAQKGMIGELAGMYGQFHWGITPWAIYALPTFPIAYAIHVKKIPALRLSAACRGIIGKKADGAFGRLIDIVVIFAMIGGVGTSLGLAVPLGTALVGEITGLPESFTLQVCVLVVWTALFTITVWAGLKKGIAKLASINTYIAYFLLIYVFIIGPTTFILNNWCNSLGLMFSDFFKLSLWTDPVTNGGFPEGWTVFYWAWWVAYAPMMGLFVARISRGRTIRQVVFGELVYGSLGCWIFFAIWGGYAINLQTSGTLDVYTVLKESGWSNNVTIVAILRAMPGGKYIFIPVFTILCSIFLATTLNSAAYTLSSQVTTELSGNQEPPRWNRTLWGLILGLLALGLLSTGALKAVQLSSIIVALPMIPVLILMVFSLMKWLKEDYGELVAAKVKVLPPEKIKPVI</sequence>
<comment type="similarity">
    <text evidence="2">Belongs to the BCCT transporter (TC 2.A.15) family.</text>
</comment>
<keyword evidence="5 8" id="KW-0812">Transmembrane</keyword>
<dbReference type="PANTHER" id="PTHR30047:SF7">
    <property type="entry name" value="HIGH-AFFINITY CHOLINE TRANSPORT PROTEIN"/>
    <property type="match status" value="1"/>
</dbReference>
<gene>
    <name evidence="9" type="ORF">dnl_57710</name>
</gene>
<dbReference type="KEGG" id="dli:dnl_57710"/>
<feature type="transmembrane region" description="Helical" evidence="8">
    <location>
        <begin position="230"/>
        <end position="252"/>
    </location>
</feature>
<feature type="transmembrane region" description="Helical" evidence="8">
    <location>
        <begin position="349"/>
        <end position="372"/>
    </location>
</feature>
<dbReference type="Proteomes" id="UP000663720">
    <property type="component" value="Chromosome"/>
</dbReference>
<keyword evidence="10" id="KW-1185">Reference proteome</keyword>
<organism evidence="9 10">
    <name type="scientific">Desulfonema limicola</name>
    <dbReference type="NCBI Taxonomy" id="45656"/>
    <lineage>
        <taxon>Bacteria</taxon>
        <taxon>Pseudomonadati</taxon>
        <taxon>Thermodesulfobacteriota</taxon>
        <taxon>Desulfobacteria</taxon>
        <taxon>Desulfobacterales</taxon>
        <taxon>Desulfococcaceae</taxon>
        <taxon>Desulfonema</taxon>
    </lineage>
</organism>
<evidence type="ECO:0000256" key="4">
    <source>
        <dbReference type="ARBA" id="ARBA00022475"/>
    </source>
</evidence>
<feature type="transmembrane region" description="Helical" evidence="8">
    <location>
        <begin position="51"/>
        <end position="69"/>
    </location>
</feature>
<feature type="transmembrane region" description="Helical" evidence="8">
    <location>
        <begin position="89"/>
        <end position="109"/>
    </location>
</feature>
<dbReference type="PANTHER" id="PTHR30047">
    <property type="entry name" value="HIGH-AFFINITY CHOLINE TRANSPORT PROTEIN-RELATED"/>
    <property type="match status" value="1"/>
</dbReference>
<reference evidence="9" key="1">
    <citation type="journal article" date="2021" name="Microb. Physiol.">
        <title>Proteogenomic Insights into the Physiology of Marine, Sulfate-Reducing, Filamentous Desulfonema limicola and Desulfonema magnum.</title>
        <authorList>
            <person name="Schnaars V."/>
            <person name="Wohlbrand L."/>
            <person name="Scheve S."/>
            <person name="Hinrichs C."/>
            <person name="Reinhardt R."/>
            <person name="Rabus R."/>
        </authorList>
    </citation>
    <scope>NUCLEOTIDE SEQUENCE</scope>
    <source>
        <strain evidence="9">5ac10</strain>
    </source>
</reference>
<dbReference type="PROSITE" id="PS01303">
    <property type="entry name" value="BCCT"/>
    <property type="match status" value="1"/>
</dbReference>
<evidence type="ECO:0000256" key="2">
    <source>
        <dbReference type="ARBA" id="ARBA00005658"/>
    </source>
</evidence>
<dbReference type="Pfam" id="PF02028">
    <property type="entry name" value="BCCT"/>
    <property type="match status" value="1"/>
</dbReference>
<keyword evidence="3" id="KW-0813">Transport</keyword>
<evidence type="ECO:0000256" key="8">
    <source>
        <dbReference type="SAM" id="Phobius"/>
    </source>
</evidence>
<evidence type="ECO:0000256" key="7">
    <source>
        <dbReference type="ARBA" id="ARBA00023136"/>
    </source>
</evidence>
<dbReference type="NCBIfam" id="TIGR00842">
    <property type="entry name" value="bcct"/>
    <property type="match status" value="1"/>
</dbReference>
<dbReference type="AlphaFoldDB" id="A0A975GK16"/>
<keyword evidence="7 8" id="KW-0472">Membrane</keyword>
<accession>A0A975GK16</accession>
<dbReference type="EMBL" id="CP061799">
    <property type="protein sequence ID" value="QTA83368.1"/>
    <property type="molecule type" value="Genomic_DNA"/>
</dbReference>
<evidence type="ECO:0000313" key="10">
    <source>
        <dbReference type="Proteomes" id="UP000663720"/>
    </source>
</evidence>
<protein>
    <submittedName>
        <fullName evidence="9">Transporter, BCCT family</fullName>
    </submittedName>
</protein>
<dbReference type="RefSeq" id="WP_207689231.1">
    <property type="nucleotide sequence ID" value="NZ_CP061799.1"/>
</dbReference>
<name>A0A975GK16_9BACT</name>
<keyword evidence="6 8" id="KW-1133">Transmembrane helix</keyword>
<proteinExistence type="inferred from homology"/>
<feature type="transmembrane region" description="Helical" evidence="8">
    <location>
        <begin position="479"/>
        <end position="499"/>
    </location>
</feature>
<evidence type="ECO:0000256" key="3">
    <source>
        <dbReference type="ARBA" id="ARBA00022448"/>
    </source>
</evidence>
<feature type="transmembrane region" description="Helical" evidence="8">
    <location>
        <begin position="264"/>
        <end position="284"/>
    </location>
</feature>
<dbReference type="InterPro" id="IPR000060">
    <property type="entry name" value="BCCT_transptr"/>
</dbReference>
<feature type="transmembrane region" description="Helical" evidence="8">
    <location>
        <begin position="192"/>
        <end position="218"/>
    </location>
</feature>
<comment type="subcellular location">
    <subcellularLocation>
        <location evidence="1">Cell membrane</location>
        <topology evidence="1">Multi-pass membrane protein</topology>
    </subcellularLocation>
</comment>
<evidence type="ECO:0000256" key="1">
    <source>
        <dbReference type="ARBA" id="ARBA00004651"/>
    </source>
</evidence>
<dbReference type="GO" id="GO:0005886">
    <property type="term" value="C:plasma membrane"/>
    <property type="evidence" value="ECO:0007669"/>
    <property type="project" value="UniProtKB-SubCell"/>
</dbReference>
<keyword evidence="4" id="KW-1003">Cell membrane</keyword>
<evidence type="ECO:0000256" key="6">
    <source>
        <dbReference type="ARBA" id="ARBA00022989"/>
    </source>
</evidence>
<feature type="transmembrane region" description="Helical" evidence="8">
    <location>
        <begin position="12"/>
        <end position="30"/>
    </location>
</feature>
<feature type="transmembrane region" description="Helical" evidence="8">
    <location>
        <begin position="319"/>
        <end position="337"/>
    </location>
</feature>
<dbReference type="InterPro" id="IPR018093">
    <property type="entry name" value="BCCT_CS"/>
</dbReference>
<feature type="transmembrane region" description="Helical" evidence="8">
    <location>
        <begin position="410"/>
        <end position="434"/>
    </location>
</feature>
<feature type="transmembrane region" description="Helical" evidence="8">
    <location>
        <begin position="455"/>
        <end position="473"/>
    </location>
</feature>
<dbReference type="GO" id="GO:0022857">
    <property type="term" value="F:transmembrane transporter activity"/>
    <property type="evidence" value="ECO:0007669"/>
    <property type="project" value="InterPro"/>
</dbReference>
<evidence type="ECO:0000313" key="9">
    <source>
        <dbReference type="EMBL" id="QTA83368.1"/>
    </source>
</evidence>